<proteinExistence type="inferred from homology"/>
<dbReference type="KEGG" id="lez:GLE_4835"/>
<evidence type="ECO:0000256" key="5">
    <source>
        <dbReference type="SAM" id="SignalP"/>
    </source>
</evidence>
<evidence type="ECO:0000313" key="8">
    <source>
        <dbReference type="Proteomes" id="UP000061569"/>
    </source>
</evidence>
<keyword evidence="1 4" id="KW-0645">Protease</keyword>
<dbReference type="GO" id="GO:0004252">
    <property type="term" value="F:serine-type endopeptidase activity"/>
    <property type="evidence" value="ECO:0007669"/>
    <property type="project" value="UniProtKB-UniRule"/>
</dbReference>
<feature type="chain" id="PRO_5006595486" evidence="5">
    <location>
        <begin position="31"/>
        <end position="811"/>
    </location>
</feature>
<dbReference type="Proteomes" id="UP000061569">
    <property type="component" value="Chromosome"/>
</dbReference>
<sequence length="811" mass="82663">MKKLSPNKFAVLGLAAACASVLVWSRQAPAPQASSQAPVAGDSSRALAAAPPSAAASLRPVAYAAPTPRNPAQAKLGGGQLLEAVQSFAASPAARSAGAGAGGPASGSAARSAATAAAQIAALERAGIPGRWREGEKVKVSVGLALSFDELQNPSLLERASHALRDTLLAQGVQAAAINGSPALEALVPLDKLEWVAGLSEVATVGLKAIAEPVAYTEGANASALDTLRAFGNSAVVAQALRRELRGDGLTIAIMDQFGDNNGQVAALQAGDNWPAAARLTKIASPAGAFGYTGESHGNAVTEIVYDIAPNASFRAYDVSGSDAAWVSGVQNAANLNAQNVPQGEPRAQVITASLGFNYPFSPGDGSTSNSEFKGLYDAIAAAAANGAIVLNAAGNHGQHYWDGDSTAGAGANVYQNFGAANLNPDGTARPSNVMVLLPTSGVLGQPAAQAQCTPVGLSEPSASTWSLFAAMGWNDWQSATNATDADYRLELVRWRDAVTQRVFDWSTWTWINPTPAGWVQVASSDTAQNGGAGQRPIELVNYKPPQADSTALCNNAFAGAPNIRGGIFGVRILRKTAGAANFLRIMGSKAIDPEFRSNERSLLPPSDSASVITVAAINAATSALEAYSSRGPVLAAGGARPAGQAAGNAKPDLASFAVVSTESSAGFNGTSAAAPHAAALALLGLQHQRQLTDATVPAALPANATAAQKAQRETELRQRRVDLADLTYDSLVRVAATGGNDLGAAGFDSSFGNGRLKFHAQSAACLLASTYDARYRALLPVQAQGQKSYDTLAQENSVACAAAAAAAVAR</sequence>
<dbReference type="InterPro" id="IPR023828">
    <property type="entry name" value="Peptidase_S8_Ser-AS"/>
</dbReference>
<dbReference type="PROSITE" id="PS00138">
    <property type="entry name" value="SUBTILASE_SER"/>
    <property type="match status" value="1"/>
</dbReference>
<feature type="active site" description="Charge relay system" evidence="4">
    <location>
        <position position="297"/>
    </location>
</feature>
<keyword evidence="2 4" id="KW-0378">Hydrolase</keyword>
<evidence type="ECO:0000256" key="4">
    <source>
        <dbReference type="PROSITE-ProRule" id="PRU01240"/>
    </source>
</evidence>
<evidence type="ECO:0000256" key="2">
    <source>
        <dbReference type="ARBA" id="ARBA00022801"/>
    </source>
</evidence>
<feature type="domain" description="Peptidase S8/S53" evidence="6">
    <location>
        <begin position="601"/>
        <end position="755"/>
    </location>
</feature>
<dbReference type="PROSITE" id="PS51892">
    <property type="entry name" value="SUBTILASE"/>
    <property type="match status" value="1"/>
</dbReference>
<dbReference type="InterPro" id="IPR000209">
    <property type="entry name" value="Peptidase_S8/S53_dom"/>
</dbReference>
<reference evidence="7 8" key="1">
    <citation type="submission" date="2015-11" db="EMBL/GenBank/DDBJ databases">
        <title>Genome sequences of Lysobacter enzymogenes strain C3 and Lysobacter antibioticus ATCC 29479.</title>
        <authorList>
            <person name="Kobayashi D.Y."/>
        </authorList>
    </citation>
    <scope>NUCLEOTIDE SEQUENCE [LARGE SCALE GENOMIC DNA]</scope>
    <source>
        <strain evidence="7 8">C3</strain>
    </source>
</reference>
<evidence type="ECO:0000256" key="3">
    <source>
        <dbReference type="ARBA" id="ARBA00022825"/>
    </source>
</evidence>
<feature type="active site" description="Charge relay system" evidence="4">
    <location>
        <position position="672"/>
    </location>
</feature>
<dbReference type="STRING" id="69.GLE_4835"/>
<keyword evidence="5" id="KW-0732">Signal</keyword>
<feature type="active site" description="Charge relay system" evidence="4">
    <location>
        <position position="256"/>
    </location>
</feature>
<dbReference type="Gene3D" id="3.40.50.200">
    <property type="entry name" value="Peptidase S8/S53 domain"/>
    <property type="match status" value="2"/>
</dbReference>
<dbReference type="GO" id="GO:0006508">
    <property type="term" value="P:proteolysis"/>
    <property type="evidence" value="ECO:0007669"/>
    <property type="project" value="UniProtKB-KW"/>
</dbReference>
<evidence type="ECO:0000259" key="6">
    <source>
        <dbReference type="Pfam" id="PF00082"/>
    </source>
</evidence>
<dbReference type="InterPro" id="IPR036852">
    <property type="entry name" value="Peptidase_S8/S53_dom_sf"/>
</dbReference>
<dbReference type="SUPFAM" id="SSF52743">
    <property type="entry name" value="Subtilisin-like"/>
    <property type="match status" value="1"/>
</dbReference>
<accession>A0A0S2DP13</accession>
<evidence type="ECO:0000256" key="1">
    <source>
        <dbReference type="ARBA" id="ARBA00022670"/>
    </source>
</evidence>
<evidence type="ECO:0000313" key="7">
    <source>
        <dbReference type="EMBL" id="ALN60176.1"/>
    </source>
</evidence>
<protein>
    <submittedName>
        <fullName evidence="7">Peptidase, families S8 and S53</fullName>
    </submittedName>
</protein>
<dbReference type="AlphaFoldDB" id="A0A0S2DP13"/>
<feature type="signal peptide" evidence="5">
    <location>
        <begin position="1"/>
        <end position="30"/>
    </location>
</feature>
<organism evidence="7 8">
    <name type="scientific">Lysobacter enzymogenes</name>
    <dbReference type="NCBI Taxonomy" id="69"/>
    <lineage>
        <taxon>Bacteria</taxon>
        <taxon>Pseudomonadati</taxon>
        <taxon>Pseudomonadota</taxon>
        <taxon>Gammaproteobacteria</taxon>
        <taxon>Lysobacterales</taxon>
        <taxon>Lysobacteraceae</taxon>
        <taxon>Lysobacter</taxon>
    </lineage>
</organism>
<dbReference type="EMBL" id="CP013140">
    <property type="protein sequence ID" value="ALN60176.1"/>
    <property type="molecule type" value="Genomic_DNA"/>
</dbReference>
<keyword evidence="3 4" id="KW-0720">Serine protease</keyword>
<dbReference type="OrthoDB" id="6012617at2"/>
<comment type="similarity">
    <text evidence="4">Belongs to the peptidase S8 family.</text>
</comment>
<name>A0A0S2DP13_LYSEN</name>
<dbReference type="PATRIC" id="fig|69.6.peg.4766"/>
<dbReference type="Pfam" id="PF00082">
    <property type="entry name" value="Peptidase_S8"/>
    <property type="match status" value="1"/>
</dbReference>
<gene>
    <name evidence="7" type="ORF">GLE_4835</name>
</gene>